<evidence type="ECO:0000256" key="2">
    <source>
        <dbReference type="SAM" id="Phobius"/>
    </source>
</evidence>
<evidence type="ECO:0000256" key="1">
    <source>
        <dbReference type="PROSITE-ProRule" id="PRU00339"/>
    </source>
</evidence>
<feature type="signal peptide" evidence="3">
    <location>
        <begin position="1"/>
        <end position="31"/>
    </location>
</feature>
<organism evidence="4 5">
    <name type="scientific">Litorilituus sediminis</name>
    <dbReference type="NCBI Taxonomy" id="718192"/>
    <lineage>
        <taxon>Bacteria</taxon>
        <taxon>Pseudomonadati</taxon>
        <taxon>Pseudomonadota</taxon>
        <taxon>Gammaproteobacteria</taxon>
        <taxon>Alteromonadales</taxon>
        <taxon>Colwelliaceae</taxon>
        <taxon>Litorilituus</taxon>
    </lineage>
</organism>
<evidence type="ECO:0000256" key="3">
    <source>
        <dbReference type="SAM" id="SignalP"/>
    </source>
</evidence>
<dbReference type="PROSITE" id="PS50005">
    <property type="entry name" value="TPR"/>
    <property type="match status" value="1"/>
</dbReference>
<gene>
    <name evidence="4" type="ORF">EMK97_13490</name>
</gene>
<dbReference type="EMBL" id="CP034759">
    <property type="protein sequence ID" value="QBG36661.1"/>
    <property type="molecule type" value="Genomic_DNA"/>
</dbReference>
<keyword evidence="1" id="KW-0802">TPR repeat</keyword>
<dbReference type="Pfam" id="PF13181">
    <property type="entry name" value="TPR_8"/>
    <property type="match status" value="1"/>
</dbReference>
<proteinExistence type="predicted"/>
<dbReference type="InterPro" id="IPR011990">
    <property type="entry name" value="TPR-like_helical_dom_sf"/>
</dbReference>
<dbReference type="InterPro" id="IPR019734">
    <property type="entry name" value="TPR_rpt"/>
</dbReference>
<keyword evidence="5" id="KW-1185">Reference proteome</keyword>
<dbReference type="Proteomes" id="UP000290244">
    <property type="component" value="Chromosome"/>
</dbReference>
<dbReference type="RefSeq" id="WP_130603026.1">
    <property type="nucleotide sequence ID" value="NZ_CP034759.1"/>
</dbReference>
<keyword evidence="2" id="KW-1133">Transmembrane helix</keyword>
<dbReference type="KEGG" id="lsd:EMK97_13490"/>
<feature type="repeat" description="TPR" evidence="1">
    <location>
        <begin position="238"/>
        <end position="271"/>
    </location>
</feature>
<keyword evidence="2" id="KW-0472">Membrane</keyword>
<reference evidence="4 5" key="1">
    <citation type="submission" date="2018-12" db="EMBL/GenBank/DDBJ databases">
        <title>Complete genome of Litorilituus sediminis.</title>
        <authorList>
            <person name="Liu A."/>
            <person name="Rong J."/>
        </authorList>
    </citation>
    <scope>NUCLEOTIDE SEQUENCE [LARGE SCALE GENOMIC DNA]</scope>
    <source>
        <strain evidence="4 5">JCM 17549</strain>
    </source>
</reference>
<dbReference type="OrthoDB" id="6219720at2"/>
<evidence type="ECO:0000313" key="4">
    <source>
        <dbReference type="EMBL" id="QBG36661.1"/>
    </source>
</evidence>
<dbReference type="SUPFAM" id="SSF48452">
    <property type="entry name" value="TPR-like"/>
    <property type="match status" value="2"/>
</dbReference>
<protein>
    <submittedName>
        <fullName evidence="4">Uncharacterized protein</fullName>
    </submittedName>
</protein>
<dbReference type="Gene3D" id="3.30.70.270">
    <property type="match status" value="1"/>
</dbReference>
<sequence length="630" mass="72471">MKVFFYIKKSCFFAIFTSFLLVNVCLSLAHAQQEPRQEALIEQVQRLNQSNYELLDYQEVTELSKRIIPNRHQYPSDTIAKLYLLLADVATNIGDTEKALQFVQDGLAVKTLDKEVSLCLALKLARLYMNKQQYNLLLTTAEHAVSLSEQDVDIKFRLFALSYRSVAYVMLADFNKALLDLQEVEQGIAQEPVFSEQIELLTILANAYHYLGDYQTALTIQLKVLKLRFDLARMANVDQTYLQLGNAYLFTAKYDDAYNAFWEARKYAEEKQAPISVARASVGLARTLYQQGELAPAEQALLAAKTVFKQRNLNLDYAKALITLAKVYFASKRELEANALLIEAMPLIEHESLSKGYKDYYQMLANMYYQQGDSDKAYLWQIKYGQLQERLLTSDKLAKSSLHQFYHRDSSHEHEQFHSVAEQQTREIAVKLAQESELSASFTGKFAKQKSIIISLVAAVILLVITAVSFYLRLRASRHNLVYLDMERPKNFLVQPMQTKHIYQLVYKKARQFQFPITVMYISVDNWQELTFRFNKKSIINEVSDDIARIINENIDEYDFAGLLNPGEYLLIFEHQKVSEVSDKAAKLSQAIQSRFFASLGDFSLTCQYSLKSPAFKDIDPYIFLAQLSE</sequence>
<accession>A0A4P6P526</accession>
<keyword evidence="3" id="KW-0732">Signal</keyword>
<name>A0A4P6P526_9GAMM</name>
<feature type="chain" id="PRO_5020415978" evidence="3">
    <location>
        <begin position="32"/>
        <end position="630"/>
    </location>
</feature>
<feature type="transmembrane region" description="Helical" evidence="2">
    <location>
        <begin position="452"/>
        <end position="472"/>
    </location>
</feature>
<evidence type="ECO:0000313" key="5">
    <source>
        <dbReference type="Proteomes" id="UP000290244"/>
    </source>
</evidence>
<dbReference type="AlphaFoldDB" id="A0A4P6P526"/>
<dbReference type="InterPro" id="IPR043128">
    <property type="entry name" value="Rev_trsase/Diguanyl_cyclase"/>
</dbReference>
<dbReference type="SMART" id="SM00028">
    <property type="entry name" value="TPR"/>
    <property type="match status" value="4"/>
</dbReference>
<keyword evidence="2" id="KW-0812">Transmembrane</keyword>
<dbReference type="Gene3D" id="1.25.40.10">
    <property type="entry name" value="Tetratricopeptide repeat domain"/>
    <property type="match status" value="2"/>
</dbReference>